<sequence length="39" mass="4077">MIEISAQVNLLIVPIAFAVAGSIGIVGSLVELIKIKKLD</sequence>
<protein>
    <submittedName>
        <fullName evidence="2">Uncharacterized protein</fullName>
    </submittedName>
</protein>
<dbReference type="EMBL" id="JJRY01000018">
    <property type="protein sequence ID" value="KEF37105.1"/>
    <property type="molecule type" value="Genomic_DNA"/>
</dbReference>
<organism evidence="2 3">
    <name type="scientific">Schinkia azotoformans MEV2011</name>
    <dbReference type="NCBI Taxonomy" id="1348973"/>
    <lineage>
        <taxon>Bacteria</taxon>
        <taxon>Bacillati</taxon>
        <taxon>Bacillota</taxon>
        <taxon>Bacilli</taxon>
        <taxon>Bacillales</taxon>
        <taxon>Bacillaceae</taxon>
        <taxon>Calidifontibacillus/Schinkia group</taxon>
        <taxon>Schinkia</taxon>
    </lineage>
</organism>
<evidence type="ECO:0000256" key="1">
    <source>
        <dbReference type="SAM" id="Phobius"/>
    </source>
</evidence>
<keyword evidence="1" id="KW-0812">Transmembrane</keyword>
<keyword evidence="1" id="KW-0472">Membrane</keyword>
<evidence type="ECO:0000313" key="3">
    <source>
        <dbReference type="Proteomes" id="UP000027936"/>
    </source>
</evidence>
<name>A0A072NV62_SCHAZ</name>
<accession>A0A072NV62</accession>
<proteinExistence type="predicted"/>
<dbReference type="Proteomes" id="UP000027936">
    <property type="component" value="Unassembled WGS sequence"/>
</dbReference>
<comment type="caution">
    <text evidence="2">The sequence shown here is derived from an EMBL/GenBank/DDBJ whole genome shotgun (WGS) entry which is preliminary data.</text>
</comment>
<feature type="transmembrane region" description="Helical" evidence="1">
    <location>
        <begin position="12"/>
        <end position="33"/>
    </location>
</feature>
<keyword evidence="1" id="KW-1133">Transmembrane helix</keyword>
<dbReference type="PATRIC" id="fig|1348973.3.peg.3575"/>
<dbReference type="AlphaFoldDB" id="A0A072NV62"/>
<reference evidence="2 3" key="1">
    <citation type="submission" date="2014-04" db="EMBL/GenBank/DDBJ databases">
        <title>Draft genome sequence of Bacillus azotoformans MEV2011, a (co-) denitrifying strain unable to grow in the presence of oxygen.</title>
        <authorList>
            <person name="Nielsen M."/>
            <person name="Schreiber L."/>
            <person name="Finster K."/>
            <person name="Schramm A."/>
        </authorList>
    </citation>
    <scope>NUCLEOTIDE SEQUENCE [LARGE SCALE GENOMIC DNA]</scope>
    <source>
        <strain evidence="2 3">MEV2011</strain>
    </source>
</reference>
<evidence type="ECO:0000313" key="2">
    <source>
        <dbReference type="EMBL" id="KEF37105.1"/>
    </source>
</evidence>
<gene>
    <name evidence="2" type="ORF">M670_03698</name>
</gene>